<comment type="pathway">
    <text evidence="8">Cofactor biosynthesis; NAD(+) biosynthesis; NAD(+) from nicotinamide D-ribonucleotide: step 1/1.</text>
</comment>
<feature type="domain" description="Cytidyltransferase-like" evidence="10">
    <location>
        <begin position="54"/>
        <end position="245"/>
    </location>
</feature>
<comment type="similarity">
    <text evidence="8">Belongs to the eukaryotic NMN adenylyltransferase family.</text>
</comment>
<evidence type="ECO:0000256" key="6">
    <source>
        <dbReference type="ARBA" id="ARBA00023027"/>
    </source>
</evidence>
<dbReference type="InterPro" id="IPR051182">
    <property type="entry name" value="Euk_NMN_adenylyltrnsfrase"/>
</dbReference>
<dbReference type="InterPro" id="IPR004821">
    <property type="entry name" value="Cyt_trans-like"/>
</dbReference>
<evidence type="ECO:0000313" key="11">
    <source>
        <dbReference type="EMBL" id="KAF4504591.1"/>
    </source>
</evidence>
<evidence type="ECO:0000256" key="3">
    <source>
        <dbReference type="ARBA" id="ARBA00022695"/>
    </source>
</evidence>
<dbReference type="EC" id="2.7.7.18" evidence="8"/>
<dbReference type="AlphaFoldDB" id="A0A8H4LTG7"/>
<comment type="catalytic activity">
    <reaction evidence="7 8">
        <text>beta-nicotinamide D-ribonucleotide + ATP + H(+) = diphosphate + NAD(+)</text>
        <dbReference type="Rhea" id="RHEA:21360"/>
        <dbReference type="ChEBI" id="CHEBI:14649"/>
        <dbReference type="ChEBI" id="CHEBI:15378"/>
        <dbReference type="ChEBI" id="CHEBI:30616"/>
        <dbReference type="ChEBI" id="CHEBI:33019"/>
        <dbReference type="ChEBI" id="CHEBI:57540"/>
        <dbReference type="EC" id="2.7.7.1"/>
    </reaction>
</comment>
<evidence type="ECO:0000256" key="5">
    <source>
        <dbReference type="ARBA" id="ARBA00022840"/>
    </source>
</evidence>
<keyword evidence="6 8" id="KW-0520">NAD</keyword>
<dbReference type="OrthoDB" id="422187at2759"/>
<dbReference type="GO" id="GO:0000309">
    <property type="term" value="F:nicotinamide-nucleotide adenylyltransferase activity"/>
    <property type="evidence" value="ECO:0007669"/>
    <property type="project" value="UniProtKB-EC"/>
</dbReference>
<protein>
    <recommendedName>
        <fullName evidence="8">Nicotinamide-nucleotide adenylyltransferase</fullName>
        <ecNumber evidence="8">2.7.7.1</ecNumber>
        <ecNumber evidence="8">2.7.7.18</ecNumber>
    </recommendedName>
</protein>
<keyword evidence="2 8" id="KW-0808">Transferase</keyword>
<feature type="region of interest" description="Disordered" evidence="9">
    <location>
        <begin position="1"/>
        <end position="36"/>
    </location>
</feature>
<evidence type="ECO:0000313" key="12">
    <source>
        <dbReference type="Proteomes" id="UP000557566"/>
    </source>
</evidence>
<evidence type="ECO:0000256" key="8">
    <source>
        <dbReference type="RuleBase" id="RU362021"/>
    </source>
</evidence>
<keyword evidence="12" id="KW-1185">Reference proteome</keyword>
<accession>A0A8H4LTG7</accession>
<evidence type="ECO:0000256" key="7">
    <source>
        <dbReference type="ARBA" id="ARBA00049001"/>
    </source>
</evidence>
<organism evidence="11 12">
    <name type="scientific">Ophiocordyceps sinensis</name>
    <dbReference type="NCBI Taxonomy" id="72228"/>
    <lineage>
        <taxon>Eukaryota</taxon>
        <taxon>Fungi</taxon>
        <taxon>Dikarya</taxon>
        <taxon>Ascomycota</taxon>
        <taxon>Pezizomycotina</taxon>
        <taxon>Sordariomycetes</taxon>
        <taxon>Hypocreomycetidae</taxon>
        <taxon>Hypocreales</taxon>
        <taxon>Ophiocordycipitaceae</taxon>
        <taxon>Ophiocordyceps</taxon>
    </lineage>
</organism>
<keyword evidence="5 8" id="KW-0067">ATP-binding</keyword>
<dbReference type="GO" id="GO:0005524">
    <property type="term" value="F:ATP binding"/>
    <property type="evidence" value="ECO:0007669"/>
    <property type="project" value="UniProtKB-KW"/>
</dbReference>
<keyword evidence="3 8" id="KW-0548">Nucleotidyltransferase</keyword>
<evidence type="ECO:0000256" key="4">
    <source>
        <dbReference type="ARBA" id="ARBA00022741"/>
    </source>
</evidence>
<dbReference type="GO" id="GO:0004515">
    <property type="term" value="F:nicotinate-nucleotide adenylyltransferase activity"/>
    <property type="evidence" value="ECO:0007669"/>
    <property type="project" value="UniProtKB-EC"/>
</dbReference>
<dbReference type="GO" id="GO:0009435">
    <property type="term" value="P:NAD+ biosynthetic process"/>
    <property type="evidence" value="ECO:0007669"/>
    <property type="project" value="UniProtKB-UniPathway"/>
</dbReference>
<name>A0A8H4LTG7_9HYPO</name>
<comment type="caution">
    <text evidence="11">The sequence shown here is derived from an EMBL/GenBank/DDBJ whole genome shotgun (WGS) entry which is preliminary data.</text>
</comment>
<keyword evidence="4 8" id="KW-0547">Nucleotide-binding</keyword>
<dbReference type="UniPathway" id="UPA00253">
    <property type="reaction ID" value="UER00600"/>
</dbReference>
<dbReference type="InterPro" id="IPR005248">
    <property type="entry name" value="NadD/NMNAT"/>
</dbReference>
<dbReference type="EMBL" id="JAAVMX010000009">
    <property type="protein sequence ID" value="KAF4504591.1"/>
    <property type="molecule type" value="Genomic_DNA"/>
</dbReference>
<gene>
    <name evidence="11" type="ORF">G6O67_008025</name>
</gene>
<dbReference type="SUPFAM" id="SSF52374">
    <property type="entry name" value="Nucleotidylyl transferase"/>
    <property type="match status" value="1"/>
</dbReference>
<evidence type="ECO:0000256" key="2">
    <source>
        <dbReference type="ARBA" id="ARBA00022679"/>
    </source>
</evidence>
<dbReference type="EC" id="2.7.7.1" evidence="8"/>
<dbReference type="Gene3D" id="3.40.50.620">
    <property type="entry name" value="HUPs"/>
    <property type="match status" value="1"/>
</dbReference>
<dbReference type="PANTHER" id="PTHR12039:SF0">
    <property type="entry name" value="NICOTINAMIDE-NUCLEOTIDE ADENYLYLTRANSFERASE"/>
    <property type="match status" value="1"/>
</dbReference>
<dbReference type="Proteomes" id="UP000557566">
    <property type="component" value="Unassembled WGS sequence"/>
</dbReference>
<comment type="catalytic activity">
    <reaction evidence="8">
        <text>nicotinate beta-D-ribonucleotide + ATP + H(+) = deamido-NAD(+) + diphosphate</text>
        <dbReference type="Rhea" id="RHEA:22860"/>
        <dbReference type="ChEBI" id="CHEBI:15378"/>
        <dbReference type="ChEBI" id="CHEBI:30616"/>
        <dbReference type="ChEBI" id="CHEBI:33019"/>
        <dbReference type="ChEBI" id="CHEBI:57502"/>
        <dbReference type="ChEBI" id="CHEBI:58437"/>
        <dbReference type="EC" id="2.7.7.18"/>
    </reaction>
</comment>
<evidence type="ECO:0000256" key="9">
    <source>
        <dbReference type="SAM" id="MobiDB-lite"/>
    </source>
</evidence>
<sequence>MMDSLTPPNLAPVPQQPPGTQTPRSEPLSAPYTFPRHRLRRHVSRPDAVPVVLVACGSFSPVSVLHLQMFEMTERYVQDTEFEVVGSYLSPVSDAYNKPSLARAHHRVAMCCLAVEDGTNIMVDPWETLRCNQAGEPVYTRTVDTLRHFDHEINDVLGGIHASDGSYKRARIVLLIGADVAMTMSDPKLWSPADLDVILGCYGAFIVERPTQTDIQKALEPLKHYDKIWVVNSFYNDVSSTKIRAQLQNRETVLDLPEMVYEYIKLHSLYQGSSLQGQQKDGR</sequence>
<evidence type="ECO:0000256" key="1">
    <source>
        <dbReference type="ARBA" id="ARBA00022642"/>
    </source>
</evidence>
<dbReference type="InterPro" id="IPR014729">
    <property type="entry name" value="Rossmann-like_a/b/a_fold"/>
</dbReference>
<keyword evidence="1 8" id="KW-0662">Pyridine nucleotide biosynthesis</keyword>
<dbReference type="Pfam" id="PF01467">
    <property type="entry name" value="CTP_transf_like"/>
    <property type="match status" value="1"/>
</dbReference>
<evidence type="ECO:0000259" key="10">
    <source>
        <dbReference type="Pfam" id="PF01467"/>
    </source>
</evidence>
<dbReference type="PANTHER" id="PTHR12039">
    <property type="entry name" value="NICOTINAMIDE MONONUCLEOTIDE ADENYLYLTRANSFERASE"/>
    <property type="match status" value="1"/>
</dbReference>
<proteinExistence type="inferred from homology"/>
<dbReference type="NCBIfam" id="TIGR00482">
    <property type="entry name" value="nicotinate (nicotinamide) nucleotide adenylyltransferase"/>
    <property type="match status" value="1"/>
</dbReference>
<reference evidence="11 12" key="1">
    <citation type="journal article" date="2020" name="Genome Biol. Evol.">
        <title>A new high-quality draft genome assembly of the Chinese cordyceps Ophiocordyceps sinensis.</title>
        <authorList>
            <person name="Shu R."/>
            <person name="Zhang J."/>
            <person name="Meng Q."/>
            <person name="Zhang H."/>
            <person name="Zhou G."/>
            <person name="Li M."/>
            <person name="Wu P."/>
            <person name="Zhao Y."/>
            <person name="Chen C."/>
            <person name="Qin Q."/>
        </authorList>
    </citation>
    <scope>NUCLEOTIDE SEQUENCE [LARGE SCALE GENOMIC DNA]</scope>
    <source>
        <strain evidence="11 12">IOZ07</strain>
    </source>
</reference>